<dbReference type="AlphaFoldDB" id="A0AAD6PRL5"/>
<proteinExistence type="predicted"/>
<accession>A0AAD6PRL5</accession>
<evidence type="ECO:0000313" key="2">
    <source>
        <dbReference type="Proteomes" id="UP001164929"/>
    </source>
</evidence>
<keyword evidence="2" id="KW-1185">Reference proteome</keyword>
<gene>
    <name evidence="1" type="ORF">NC653_038991</name>
</gene>
<comment type="caution">
    <text evidence="1">The sequence shown here is derived from an EMBL/GenBank/DDBJ whole genome shotgun (WGS) entry which is preliminary data.</text>
</comment>
<dbReference type="Proteomes" id="UP001164929">
    <property type="component" value="Chromosome 18"/>
</dbReference>
<dbReference type="EMBL" id="JAQIZT010000018">
    <property type="protein sequence ID" value="KAJ6956937.1"/>
    <property type="molecule type" value="Genomic_DNA"/>
</dbReference>
<reference evidence="1 2" key="1">
    <citation type="journal article" date="2023" name="Mol. Ecol. Resour.">
        <title>Chromosome-level genome assembly of a triploid poplar Populus alba 'Berolinensis'.</title>
        <authorList>
            <person name="Chen S."/>
            <person name="Yu Y."/>
            <person name="Wang X."/>
            <person name="Wang S."/>
            <person name="Zhang T."/>
            <person name="Zhou Y."/>
            <person name="He R."/>
            <person name="Meng N."/>
            <person name="Wang Y."/>
            <person name="Liu W."/>
            <person name="Liu Z."/>
            <person name="Liu J."/>
            <person name="Guo Q."/>
            <person name="Huang H."/>
            <person name="Sederoff R.R."/>
            <person name="Wang G."/>
            <person name="Qu G."/>
            <person name="Chen S."/>
        </authorList>
    </citation>
    <scope>NUCLEOTIDE SEQUENCE [LARGE SCALE GENOMIC DNA]</scope>
    <source>
        <strain evidence="1">SC-2020</strain>
    </source>
</reference>
<protein>
    <submittedName>
        <fullName evidence="1">Uncharacterized protein</fullName>
    </submittedName>
</protein>
<organism evidence="1 2">
    <name type="scientific">Populus alba x Populus x berolinensis</name>
    <dbReference type="NCBI Taxonomy" id="444605"/>
    <lineage>
        <taxon>Eukaryota</taxon>
        <taxon>Viridiplantae</taxon>
        <taxon>Streptophyta</taxon>
        <taxon>Embryophyta</taxon>
        <taxon>Tracheophyta</taxon>
        <taxon>Spermatophyta</taxon>
        <taxon>Magnoliopsida</taxon>
        <taxon>eudicotyledons</taxon>
        <taxon>Gunneridae</taxon>
        <taxon>Pentapetalae</taxon>
        <taxon>rosids</taxon>
        <taxon>fabids</taxon>
        <taxon>Malpighiales</taxon>
        <taxon>Salicaceae</taxon>
        <taxon>Saliceae</taxon>
        <taxon>Populus</taxon>
    </lineage>
</organism>
<evidence type="ECO:0000313" key="1">
    <source>
        <dbReference type="EMBL" id="KAJ6956937.1"/>
    </source>
</evidence>
<sequence length="39" mass="4633">MILSIVFVLTTKRVSIKKYIYNSEWVFCWFGLVSICCLQ</sequence>
<name>A0AAD6PRL5_9ROSI</name>